<gene>
    <name evidence="3" type="ORF">Cni_G24333</name>
</gene>
<dbReference type="Gene3D" id="1.20.1280.50">
    <property type="match status" value="1"/>
</dbReference>
<evidence type="ECO:0000259" key="2">
    <source>
        <dbReference type="PROSITE" id="PS50181"/>
    </source>
</evidence>
<dbReference type="SUPFAM" id="SSF81383">
    <property type="entry name" value="F-box domain"/>
    <property type="match status" value="1"/>
</dbReference>
<dbReference type="Proteomes" id="UP001327560">
    <property type="component" value="Chromosome 7"/>
</dbReference>
<protein>
    <submittedName>
        <fullName evidence="3">F-box protein</fullName>
    </submittedName>
</protein>
<feature type="domain" description="F-box" evidence="2">
    <location>
        <begin position="9"/>
        <end position="55"/>
    </location>
</feature>
<keyword evidence="1" id="KW-0472">Membrane</keyword>
<evidence type="ECO:0000313" key="3">
    <source>
        <dbReference type="EMBL" id="WOL15552.1"/>
    </source>
</evidence>
<reference evidence="3 4" key="1">
    <citation type="submission" date="2023-10" db="EMBL/GenBank/DDBJ databases">
        <title>Chromosome-scale genome assembly provides insights into flower coloration mechanisms of Canna indica.</title>
        <authorList>
            <person name="Li C."/>
        </authorList>
    </citation>
    <scope>NUCLEOTIDE SEQUENCE [LARGE SCALE GENOMIC DNA]</scope>
    <source>
        <tissue evidence="3">Flower</tissue>
    </source>
</reference>
<keyword evidence="1" id="KW-1133">Transmembrane helix</keyword>
<dbReference type="AlphaFoldDB" id="A0AAQ3KUT7"/>
<dbReference type="PROSITE" id="PS50181">
    <property type="entry name" value="FBOX"/>
    <property type="match status" value="1"/>
</dbReference>
<dbReference type="InterPro" id="IPR001810">
    <property type="entry name" value="F-box_dom"/>
</dbReference>
<evidence type="ECO:0000313" key="4">
    <source>
        <dbReference type="Proteomes" id="UP001327560"/>
    </source>
</evidence>
<dbReference type="InterPro" id="IPR045283">
    <property type="entry name" value="AT3G44326-like"/>
</dbReference>
<organism evidence="3 4">
    <name type="scientific">Canna indica</name>
    <name type="common">Indian-shot</name>
    <dbReference type="NCBI Taxonomy" id="4628"/>
    <lineage>
        <taxon>Eukaryota</taxon>
        <taxon>Viridiplantae</taxon>
        <taxon>Streptophyta</taxon>
        <taxon>Embryophyta</taxon>
        <taxon>Tracheophyta</taxon>
        <taxon>Spermatophyta</taxon>
        <taxon>Magnoliopsida</taxon>
        <taxon>Liliopsida</taxon>
        <taxon>Zingiberales</taxon>
        <taxon>Cannaceae</taxon>
        <taxon>Canna</taxon>
    </lineage>
</organism>
<accession>A0AAQ3KUT7</accession>
<dbReference type="EMBL" id="CP136896">
    <property type="protein sequence ID" value="WOL15552.1"/>
    <property type="molecule type" value="Genomic_DNA"/>
</dbReference>
<keyword evidence="1" id="KW-0812">Transmembrane</keyword>
<dbReference type="PANTHER" id="PTHR33736:SF13">
    <property type="entry name" value="OS11G0155100 PROTEIN"/>
    <property type="match status" value="1"/>
</dbReference>
<name>A0AAQ3KUT7_9LILI</name>
<keyword evidence="4" id="KW-1185">Reference proteome</keyword>
<dbReference type="Pfam" id="PF00646">
    <property type="entry name" value="F-box"/>
    <property type="match status" value="1"/>
</dbReference>
<proteinExistence type="predicted"/>
<sequence length="328" mass="35662">MAIQSPATAVTIEELHPDMLSRALQRLDGPALASLSCASTHLRSLVSQPDLWRDLCFSTWPSLHHPRLLRLLSSSANSHRSFFSDVFPSPSPLTVFPSAAVAGDEDADLPSELISAIDLCHRGVPVLSRIVETDTSTPWFRGAPFRVDALDRKDPPPPSPPALPALAAPAEPIISPEDLTLSWIVIDPHRMRAVTATSRRPVAVDRHWITGETVIRFATVLSEECALGVVVTCGEETGHVREVSLMAEGVDGVCLSGRGGLAVLHAAMEGRRTKEEAEEVSRRRWEEFTGCRRKRKEAAAHRERVVDLTCAAVGAVAFLSLFLAAVLR</sequence>
<dbReference type="InterPro" id="IPR036047">
    <property type="entry name" value="F-box-like_dom_sf"/>
</dbReference>
<feature type="transmembrane region" description="Helical" evidence="1">
    <location>
        <begin position="305"/>
        <end position="327"/>
    </location>
</feature>
<dbReference type="PANTHER" id="PTHR33736">
    <property type="entry name" value="F-BOX PROTEIN-RELATED"/>
    <property type="match status" value="1"/>
</dbReference>
<evidence type="ECO:0000256" key="1">
    <source>
        <dbReference type="SAM" id="Phobius"/>
    </source>
</evidence>